<evidence type="ECO:0000313" key="8">
    <source>
        <dbReference type="Proteomes" id="UP001147782"/>
    </source>
</evidence>
<dbReference type="InterPro" id="IPR002213">
    <property type="entry name" value="UDP_glucos_trans"/>
</dbReference>
<dbReference type="CDD" id="cd03784">
    <property type="entry name" value="GT1_Gtf-like"/>
    <property type="match status" value="1"/>
</dbReference>
<feature type="compositionally biased region" description="Polar residues" evidence="4">
    <location>
        <begin position="1"/>
        <end position="12"/>
    </location>
</feature>
<feature type="domain" description="Glycosyltransferase family 28 N-terminal" evidence="5">
    <location>
        <begin position="102"/>
        <end position="247"/>
    </location>
</feature>
<evidence type="ECO:0000256" key="1">
    <source>
        <dbReference type="ARBA" id="ARBA00004184"/>
    </source>
</evidence>
<dbReference type="GO" id="GO:0005975">
    <property type="term" value="P:carbohydrate metabolic process"/>
    <property type="evidence" value="ECO:0007669"/>
    <property type="project" value="InterPro"/>
</dbReference>
<comment type="caution">
    <text evidence="7">The sequence shown here is derived from an EMBL/GenBank/DDBJ whole genome shotgun (WGS) entry which is preliminary data.</text>
</comment>
<dbReference type="AlphaFoldDB" id="A0A9W9S1C3"/>
<dbReference type="SUPFAM" id="SSF53756">
    <property type="entry name" value="UDP-Glycosyltransferase/glycogen phosphorylase"/>
    <property type="match status" value="1"/>
</dbReference>
<dbReference type="InterPro" id="IPR004276">
    <property type="entry name" value="GlycoTrans_28_N"/>
</dbReference>
<dbReference type="InterPro" id="IPR050426">
    <property type="entry name" value="Glycosyltransferase_28"/>
</dbReference>
<organism evidence="7 8">
    <name type="scientific">Penicillium cataractarum</name>
    <dbReference type="NCBI Taxonomy" id="2100454"/>
    <lineage>
        <taxon>Eukaryota</taxon>
        <taxon>Fungi</taxon>
        <taxon>Dikarya</taxon>
        <taxon>Ascomycota</taxon>
        <taxon>Pezizomycotina</taxon>
        <taxon>Eurotiomycetes</taxon>
        <taxon>Eurotiomycetidae</taxon>
        <taxon>Eurotiales</taxon>
        <taxon>Aspergillaceae</taxon>
        <taxon>Penicillium</taxon>
    </lineage>
</organism>
<keyword evidence="2" id="KW-0808">Transferase</keyword>
<dbReference type="PANTHER" id="PTHR48050:SF13">
    <property type="entry name" value="STEROL 3-BETA-GLUCOSYLTRANSFERASE UGT80A2"/>
    <property type="match status" value="1"/>
</dbReference>
<dbReference type="EMBL" id="JAPZBS010000005">
    <property type="protein sequence ID" value="KAJ5370233.1"/>
    <property type="molecule type" value="Genomic_DNA"/>
</dbReference>
<proteinExistence type="predicted"/>
<evidence type="ECO:0000256" key="2">
    <source>
        <dbReference type="ARBA" id="ARBA00022679"/>
    </source>
</evidence>
<feature type="region of interest" description="Disordered" evidence="4">
    <location>
        <begin position="616"/>
        <end position="651"/>
    </location>
</feature>
<dbReference type="FunFam" id="3.40.50.2000:FF:000268">
    <property type="entry name" value="Glycosyltransferase family 1 protein"/>
    <property type="match status" value="1"/>
</dbReference>
<reference evidence="7" key="1">
    <citation type="submission" date="2022-11" db="EMBL/GenBank/DDBJ databases">
        <authorList>
            <person name="Petersen C."/>
        </authorList>
    </citation>
    <scope>NUCLEOTIDE SEQUENCE</scope>
    <source>
        <strain evidence="7">IBT 29864</strain>
    </source>
</reference>
<dbReference type="Gene3D" id="3.40.50.2000">
    <property type="entry name" value="Glycogen Phosphorylase B"/>
    <property type="match status" value="2"/>
</dbReference>
<evidence type="ECO:0008006" key="9">
    <source>
        <dbReference type="Google" id="ProtNLM"/>
    </source>
</evidence>
<dbReference type="InterPro" id="IPR010610">
    <property type="entry name" value="EryCIII-like_C"/>
</dbReference>
<evidence type="ECO:0000313" key="7">
    <source>
        <dbReference type="EMBL" id="KAJ5370233.1"/>
    </source>
</evidence>
<protein>
    <recommendedName>
        <fullName evidence="9">Glycosyltransferase family 28 N-terminal domain-containing protein</fullName>
    </recommendedName>
</protein>
<dbReference type="FunFam" id="3.40.50.2000:FF:000009">
    <property type="entry name" value="Sterol 3-beta-glucosyltransferase UGT80A2"/>
    <property type="match status" value="1"/>
</dbReference>
<comment type="subcellular location">
    <subcellularLocation>
        <location evidence="1">Endomembrane system</location>
        <topology evidence="1">Peripheral membrane protein</topology>
    </subcellularLocation>
</comment>
<reference evidence="7" key="2">
    <citation type="journal article" date="2023" name="IMA Fungus">
        <title>Comparative genomic study of the Penicillium genus elucidates a diverse pangenome and 15 lateral gene transfer events.</title>
        <authorList>
            <person name="Petersen C."/>
            <person name="Sorensen T."/>
            <person name="Nielsen M.R."/>
            <person name="Sondergaard T.E."/>
            <person name="Sorensen J.L."/>
            <person name="Fitzpatrick D.A."/>
            <person name="Frisvad J.C."/>
            <person name="Nielsen K.L."/>
        </authorList>
    </citation>
    <scope>NUCLEOTIDE SEQUENCE</scope>
    <source>
        <strain evidence="7">IBT 29864</strain>
    </source>
</reference>
<evidence type="ECO:0000259" key="6">
    <source>
        <dbReference type="Pfam" id="PF06722"/>
    </source>
</evidence>
<dbReference type="GeneID" id="81438433"/>
<dbReference type="Proteomes" id="UP001147782">
    <property type="component" value="Unassembled WGS sequence"/>
</dbReference>
<feature type="region of interest" description="Disordered" evidence="4">
    <location>
        <begin position="1"/>
        <end position="47"/>
    </location>
</feature>
<accession>A0A9W9S1C3</accession>
<dbReference type="RefSeq" id="XP_056554667.1">
    <property type="nucleotide sequence ID" value="XM_056699254.1"/>
</dbReference>
<dbReference type="GO" id="GO:0006629">
    <property type="term" value="P:lipid metabolic process"/>
    <property type="evidence" value="ECO:0007669"/>
    <property type="project" value="UniProtKB-KW"/>
</dbReference>
<evidence type="ECO:0000259" key="5">
    <source>
        <dbReference type="Pfam" id="PF03033"/>
    </source>
</evidence>
<feature type="compositionally biased region" description="Polar residues" evidence="4">
    <location>
        <begin position="639"/>
        <end position="651"/>
    </location>
</feature>
<dbReference type="OrthoDB" id="5835829at2759"/>
<evidence type="ECO:0000256" key="3">
    <source>
        <dbReference type="ARBA" id="ARBA00023098"/>
    </source>
</evidence>
<sequence>MPAESSNSQDCPVNTVKRQTDQIAPETSLGTVKDVRSPDSHGGSKAGVRRLSYFKGDGRIDIQLDEDHTDITPFLNYLQQRTMTSQGEQEFADKPCPLHLNIVIQVIGSRGDIQPFVALGKELKKQGHRVRVATHEKFRDFVLQAHLEFFDIGGDPEQLMAFMVSNPTLIPDFHTIRSGDIQKRRKEMKEIINGCWKSCYEPDEKRNFVADAIIANPPSLAHIHCAQRLGRPLHIMFTMPWSPTQQFPHPLAITHPEHCKETVTNYISYAIVDMMVWEGLGDIVNTFRKRSLALDTLDRITAASIIHRLRVPCAYLWSPSLLEKPRDWSADIDISDLLAFLEAGPPPIYIGFGSIVIDDPTKLTKILFDTTESMGQRALVSAGWGNVGMVDNIEVPDNIRLVGSLPHDWLFRRVSCVVHHGGAGTTAAGLSMGCPTVIVSFFGDQQFWGRVVERAGAGPNPIPYKTLTVEKLTEALEMALMPSTKERVKVIMQNMEKESGARDGVRSFHRHLDYDKLRCAICPDRAASWRIKDTDIVLSDFASAVLVKNCRIKPKSLVLYSSKEYDTYRNPSEPLSASAQLFFSAVGNIVTGLVTAPAGIVTNVISVRRVLTRPHAHGDPQTQCGCTDHGTDQEMPDSTEGNGDIDTTTTRDLGQHLNEDARNLNERPESVLHPEAPTMIRSNVPAVGFHGVVSELTVHGVRGLKKLARMALWLPTDITITLAKGFRNAPKLYHDYSIPPNPILTGFRSGLKAAGNEFTGGLYHGITGLVIQPRDGLKSGGGKGLAKGVGKGIGGFVLKPVAGIWGLVGYPLGGLRRELLKSLGKEVERKIIRARILQGSEEVEASSYVQRVEVIKRWDRLQR</sequence>
<evidence type="ECO:0000256" key="4">
    <source>
        <dbReference type="SAM" id="MobiDB-lite"/>
    </source>
</evidence>
<dbReference type="GO" id="GO:0016906">
    <property type="term" value="F:sterol 3-beta-glucosyltransferase activity"/>
    <property type="evidence" value="ECO:0007669"/>
    <property type="project" value="UniProtKB-ARBA"/>
</dbReference>
<keyword evidence="3" id="KW-0443">Lipid metabolism</keyword>
<gene>
    <name evidence="7" type="ORF">N7496_006325</name>
</gene>
<keyword evidence="8" id="KW-1185">Reference proteome</keyword>
<dbReference type="GO" id="GO:0012505">
    <property type="term" value="C:endomembrane system"/>
    <property type="evidence" value="ECO:0007669"/>
    <property type="project" value="UniProtKB-SubCell"/>
</dbReference>
<feature type="domain" description="Erythromycin biosynthesis protein CIII-like C-terminal" evidence="6">
    <location>
        <begin position="393"/>
        <end position="482"/>
    </location>
</feature>
<dbReference type="Pfam" id="PF03033">
    <property type="entry name" value="Glyco_transf_28"/>
    <property type="match status" value="1"/>
</dbReference>
<dbReference type="Pfam" id="PF06722">
    <property type="entry name" value="EryCIII-like_C"/>
    <property type="match status" value="1"/>
</dbReference>
<dbReference type="PANTHER" id="PTHR48050">
    <property type="entry name" value="STEROL 3-BETA-GLUCOSYLTRANSFERASE"/>
    <property type="match status" value="1"/>
</dbReference>
<name>A0A9W9S1C3_9EURO</name>